<keyword evidence="2" id="KW-0997">Cell inner membrane</keyword>
<evidence type="ECO:0000256" key="1">
    <source>
        <dbReference type="ARBA" id="ARBA00022475"/>
    </source>
</evidence>
<keyword evidence="4" id="KW-0808">Transferase</keyword>
<evidence type="ECO:0000256" key="3">
    <source>
        <dbReference type="ARBA" id="ARBA00022676"/>
    </source>
</evidence>
<proteinExistence type="predicted"/>
<dbReference type="RefSeq" id="WP_136863940.1">
    <property type="nucleotide sequence ID" value="NZ_SWCJ01000010.1"/>
</dbReference>
<dbReference type="AlphaFoldDB" id="A0A4U1BMK4"/>
<dbReference type="SUPFAM" id="SSF53756">
    <property type="entry name" value="UDP-Glycosyltransferase/glycogen phosphorylase"/>
    <property type="match status" value="1"/>
</dbReference>
<evidence type="ECO:0000313" key="6">
    <source>
        <dbReference type="EMBL" id="TKB53958.1"/>
    </source>
</evidence>
<dbReference type="EMBL" id="SWCJ01000010">
    <property type="protein sequence ID" value="TKB53958.1"/>
    <property type="molecule type" value="Genomic_DNA"/>
</dbReference>
<keyword evidence="7" id="KW-1185">Reference proteome</keyword>
<evidence type="ECO:0000256" key="5">
    <source>
        <dbReference type="ARBA" id="ARBA00023136"/>
    </source>
</evidence>
<organism evidence="6 7">
    <name type="scientific">Ferrimonas aestuarii</name>
    <dbReference type="NCBI Taxonomy" id="2569539"/>
    <lineage>
        <taxon>Bacteria</taxon>
        <taxon>Pseudomonadati</taxon>
        <taxon>Pseudomonadota</taxon>
        <taxon>Gammaproteobacteria</taxon>
        <taxon>Alteromonadales</taxon>
        <taxon>Ferrimonadaceae</taxon>
        <taxon>Ferrimonas</taxon>
    </lineage>
</organism>
<evidence type="ECO:0008006" key="8">
    <source>
        <dbReference type="Google" id="ProtNLM"/>
    </source>
</evidence>
<dbReference type="Pfam" id="PF07429">
    <property type="entry name" value="Glyco_transf_56"/>
    <property type="match status" value="1"/>
</dbReference>
<gene>
    <name evidence="6" type="ORF">FCL42_13460</name>
</gene>
<comment type="caution">
    <text evidence="6">The sequence shown here is derived from an EMBL/GenBank/DDBJ whole genome shotgun (WGS) entry which is preliminary data.</text>
</comment>
<evidence type="ECO:0000313" key="7">
    <source>
        <dbReference type="Proteomes" id="UP000305675"/>
    </source>
</evidence>
<keyword evidence="1" id="KW-1003">Cell membrane</keyword>
<dbReference type="Proteomes" id="UP000305675">
    <property type="component" value="Unassembled WGS sequence"/>
</dbReference>
<evidence type="ECO:0000256" key="4">
    <source>
        <dbReference type="ARBA" id="ARBA00022679"/>
    </source>
</evidence>
<dbReference type="GO" id="GO:0009246">
    <property type="term" value="P:enterobacterial common antigen biosynthetic process"/>
    <property type="evidence" value="ECO:0007669"/>
    <property type="project" value="InterPro"/>
</dbReference>
<name>A0A4U1BMK4_9GAMM</name>
<dbReference type="GO" id="GO:0008417">
    <property type="term" value="F:fucosyltransferase activity"/>
    <property type="evidence" value="ECO:0007669"/>
    <property type="project" value="InterPro"/>
</dbReference>
<accession>A0A4U1BMK4</accession>
<protein>
    <recommendedName>
        <fullName evidence="8">4-alpha-L-fucosyltransferase glycosyl transferase group 56</fullName>
    </recommendedName>
</protein>
<evidence type="ECO:0000256" key="2">
    <source>
        <dbReference type="ARBA" id="ARBA00022519"/>
    </source>
</evidence>
<dbReference type="OrthoDB" id="1083028at2"/>
<keyword evidence="3" id="KW-0328">Glycosyltransferase</keyword>
<sequence length="344" mass="39759">MLVHVFENDPHHYNQMVPFFKKTVTEAAEQLVWCRAPRGNEAGAELDDSDYRYYRDYKELSRWLKALPASARVVFHSLTDRHLTLALLNWKGIRNAMWVSWGADTYRYCDRRSDWRVSLGFILHRYLVKRMKKVIALNPGDAKLITSTFGCERVEVVPYPLLGVDSNLKRSRNDEQRHVLLGTSADKSNEHFELIDRASEIKSPSTQWIMPLNYGGNEDYINEVIQYGEAKLAGQFQPITEMLAKTKYDELLINIDGAVLAHKRQKGLYVAYFMLMSGKPLFVRDSTTTFKNFTDMEFVVSGLEQLSSISQCDGDARFAQNSQRFWSTFSEQALMPRWKQVLVA</sequence>
<keyword evidence="5" id="KW-0472">Membrane</keyword>
<reference evidence="6 7" key="1">
    <citation type="submission" date="2019-04" db="EMBL/GenBank/DDBJ databases">
        <authorList>
            <person name="Hwang J.C."/>
        </authorList>
    </citation>
    <scope>NUCLEOTIDE SEQUENCE [LARGE SCALE GENOMIC DNA]</scope>
    <source>
        <strain evidence="6 7">IMCC35002</strain>
    </source>
</reference>
<dbReference type="InterPro" id="IPR009993">
    <property type="entry name" value="WecF"/>
</dbReference>